<dbReference type="SUPFAM" id="SSF53448">
    <property type="entry name" value="Nucleotide-diphospho-sugar transferases"/>
    <property type="match status" value="1"/>
</dbReference>
<comment type="caution">
    <text evidence="6">The sequence shown here is derived from an EMBL/GenBank/DDBJ whole genome shotgun (WGS) entry which is preliminary data.</text>
</comment>
<organism evidence="6 7">
    <name type="scientific">Rufibacter hautae</name>
    <dbReference type="NCBI Taxonomy" id="2595005"/>
    <lineage>
        <taxon>Bacteria</taxon>
        <taxon>Pseudomonadati</taxon>
        <taxon>Bacteroidota</taxon>
        <taxon>Cytophagia</taxon>
        <taxon>Cytophagales</taxon>
        <taxon>Hymenobacteraceae</taxon>
        <taxon>Rufibacter</taxon>
    </lineage>
</organism>
<proteinExistence type="inferred from homology"/>
<dbReference type="InterPro" id="IPR029044">
    <property type="entry name" value="Nucleotide-diphossugar_trans"/>
</dbReference>
<keyword evidence="3 6" id="KW-0808">Transferase</keyword>
<dbReference type="RefSeq" id="WP_149090979.1">
    <property type="nucleotide sequence ID" value="NZ_VKKY01000002.1"/>
</dbReference>
<reference evidence="6 7" key="1">
    <citation type="submission" date="2019-07" db="EMBL/GenBank/DDBJ databases">
        <title>Rufibacter sp. nov., isolated from lake sediment.</title>
        <authorList>
            <person name="Qu J.-H."/>
        </authorList>
    </citation>
    <scope>NUCLEOTIDE SEQUENCE [LARGE SCALE GENOMIC DNA]</scope>
    <source>
        <strain evidence="6 7">NBS58-1</strain>
    </source>
</reference>
<feature type="transmembrane region" description="Helical" evidence="4">
    <location>
        <begin position="6"/>
        <end position="23"/>
    </location>
</feature>
<feature type="transmembrane region" description="Helical" evidence="4">
    <location>
        <begin position="298"/>
        <end position="317"/>
    </location>
</feature>
<dbReference type="PANTHER" id="PTHR43630">
    <property type="entry name" value="POLY-BETA-1,6-N-ACETYL-D-GLUCOSAMINE SYNTHASE"/>
    <property type="match status" value="1"/>
</dbReference>
<protein>
    <submittedName>
        <fullName evidence="6">Glycosyltransferase</fullName>
    </submittedName>
</protein>
<evidence type="ECO:0000313" key="6">
    <source>
        <dbReference type="EMBL" id="KAA3437916.1"/>
    </source>
</evidence>
<name>A0A5B6TCN0_9BACT</name>
<keyword evidence="2" id="KW-0328">Glycosyltransferase</keyword>
<gene>
    <name evidence="6" type="ORF">FOA19_11570</name>
</gene>
<evidence type="ECO:0000313" key="7">
    <source>
        <dbReference type="Proteomes" id="UP000324133"/>
    </source>
</evidence>
<evidence type="ECO:0000259" key="5">
    <source>
        <dbReference type="Pfam" id="PF00535"/>
    </source>
</evidence>
<comment type="similarity">
    <text evidence="1">Belongs to the glycosyltransferase 2 family.</text>
</comment>
<evidence type="ECO:0000256" key="1">
    <source>
        <dbReference type="ARBA" id="ARBA00006739"/>
    </source>
</evidence>
<dbReference type="AlphaFoldDB" id="A0A5B6TCN0"/>
<dbReference type="EMBL" id="VKKY01000002">
    <property type="protein sequence ID" value="KAA3437916.1"/>
    <property type="molecule type" value="Genomic_DNA"/>
</dbReference>
<keyword evidence="4" id="KW-0812">Transmembrane</keyword>
<evidence type="ECO:0000256" key="2">
    <source>
        <dbReference type="ARBA" id="ARBA00022676"/>
    </source>
</evidence>
<feature type="transmembrane region" description="Helical" evidence="4">
    <location>
        <begin position="271"/>
        <end position="292"/>
    </location>
</feature>
<sequence length="363" mass="41726">MVFTFGFLAVYFLLFLGLLWLWWHRKPKAAPPLSHFPKVSILIAARNEEEHIIACLEAIDRLRYPKDKLEVLVGDDRSTDKTRQLVLGYQQSHPYVSCHGIIHDLQGTKGKANVLAQLAHLATSDLYFITDADIEVPPRWVESMLRHLTSETGIVTGITTTKSKGLFNRLQALDWLFNLGLMQVVADRNLPVSTMGNNMLVTREAYEAVGGFESIPFSITEDVQLFKQVLAKGYKTANVYEPEVLAISQPAPNVLSLLQQRRRWMRGSVHLPWYMLLLFVIHSSFYPVWLPLFTHTSLGVWFLVFLGKVVLQSLFVDRCVTYIGRNIKWTYLLVLEIYLLLSTVVLLVLFFLPFKIRWKGRLY</sequence>
<keyword evidence="4" id="KW-0472">Membrane</keyword>
<dbReference type="OrthoDB" id="9800276at2"/>
<keyword evidence="4" id="KW-1133">Transmembrane helix</keyword>
<dbReference type="Pfam" id="PF00535">
    <property type="entry name" value="Glycos_transf_2"/>
    <property type="match status" value="1"/>
</dbReference>
<feature type="domain" description="Glycosyltransferase 2-like" evidence="5">
    <location>
        <begin position="40"/>
        <end position="207"/>
    </location>
</feature>
<evidence type="ECO:0000256" key="4">
    <source>
        <dbReference type="SAM" id="Phobius"/>
    </source>
</evidence>
<keyword evidence="7" id="KW-1185">Reference proteome</keyword>
<dbReference type="InterPro" id="IPR001173">
    <property type="entry name" value="Glyco_trans_2-like"/>
</dbReference>
<evidence type="ECO:0000256" key="3">
    <source>
        <dbReference type="ARBA" id="ARBA00022679"/>
    </source>
</evidence>
<dbReference type="PANTHER" id="PTHR43630:SF1">
    <property type="entry name" value="POLY-BETA-1,6-N-ACETYL-D-GLUCOSAMINE SYNTHASE"/>
    <property type="match status" value="1"/>
</dbReference>
<dbReference type="Proteomes" id="UP000324133">
    <property type="component" value="Unassembled WGS sequence"/>
</dbReference>
<dbReference type="Gene3D" id="3.90.550.10">
    <property type="entry name" value="Spore Coat Polysaccharide Biosynthesis Protein SpsA, Chain A"/>
    <property type="match status" value="1"/>
</dbReference>
<feature type="transmembrane region" description="Helical" evidence="4">
    <location>
        <begin position="329"/>
        <end position="354"/>
    </location>
</feature>
<accession>A0A5B6TCN0</accession>
<dbReference type="GO" id="GO:0016757">
    <property type="term" value="F:glycosyltransferase activity"/>
    <property type="evidence" value="ECO:0007669"/>
    <property type="project" value="UniProtKB-KW"/>
</dbReference>